<dbReference type="CDD" id="cd20609">
    <property type="entry name" value="nitroreductase"/>
    <property type="match status" value="1"/>
</dbReference>
<sequence length="170" mass="19140">MKDFFDLAKERFSCRSYDPTPLTDDEINKLLSAAKLAPTACNRQPFTLLVVRGESLKKIQNCAWLYGAPLAIVVCTNESEAWQRKYDRQNFAVVDGAIVMTHMLLQAADMGLGSCFIGAIKTDLLTEALEIKEPLRAQFIMVAGHMASDVKPDKLHFERKDLKDQVIYLN</sequence>
<evidence type="ECO:0000313" key="8">
    <source>
        <dbReference type="Proteomes" id="UP000018458"/>
    </source>
</evidence>
<dbReference type="eggNOG" id="COG0778">
    <property type="taxonomic scope" value="Bacteria"/>
</dbReference>
<feature type="domain" description="Nitroreductase" evidence="6">
    <location>
        <begin position="9"/>
        <end position="61"/>
    </location>
</feature>
<dbReference type="InterPro" id="IPR000415">
    <property type="entry name" value="Nitroreductase-like"/>
</dbReference>
<dbReference type="AlphaFoldDB" id="E8LI25"/>
<evidence type="ECO:0000256" key="2">
    <source>
        <dbReference type="ARBA" id="ARBA00007118"/>
    </source>
</evidence>
<dbReference type="InterPro" id="IPR029479">
    <property type="entry name" value="Nitroreductase"/>
</dbReference>
<dbReference type="GO" id="GO:0016491">
    <property type="term" value="F:oxidoreductase activity"/>
    <property type="evidence" value="ECO:0007669"/>
    <property type="project" value="UniProtKB-KW"/>
</dbReference>
<dbReference type="Proteomes" id="UP000018458">
    <property type="component" value="Unassembled WGS sequence"/>
</dbReference>
<dbReference type="SUPFAM" id="SSF55469">
    <property type="entry name" value="FMN-dependent nitroreductase-like"/>
    <property type="match status" value="1"/>
</dbReference>
<dbReference type="HOGENOM" id="CLU_070764_7_1_6"/>
<dbReference type="Pfam" id="PF00881">
    <property type="entry name" value="Nitroreductase"/>
    <property type="match status" value="2"/>
</dbReference>
<keyword evidence="3" id="KW-0285">Flavoprotein</keyword>
<reference evidence="7 8" key="1">
    <citation type="submission" date="2011-01" db="EMBL/GenBank/DDBJ databases">
        <authorList>
            <person name="Weinstock G."/>
            <person name="Sodergren E."/>
            <person name="Clifton S."/>
            <person name="Fulton L."/>
            <person name="Fulton B."/>
            <person name="Courtney L."/>
            <person name="Fronick C."/>
            <person name="Harrison M."/>
            <person name="Strong C."/>
            <person name="Farmer C."/>
            <person name="Delahaunty K."/>
            <person name="Markovic C."/>
            <person name="Hall O."/>
            <person name="Minx P."/>
            <person name="Tomlinson C."/>
            <person name="Mitreva M."/>
            <person name="Hou S."/>
            <person name="Chen J."/>
            <person name="Wollam A."/>
            <person name="Pepin K.H."/>
            <person name="Johnson M."/>
            <person name="Bhonagiri V."/>
            <person name="Zhang X."/>
            <person name="Suruliraj S."/>
            <person name="Warren W."/>
            <person name="Chinwalla A."/>
            <person name="Mardis E.R."/>
            <person name="Wilson R.K."/>
        </authorList>
    </citation>
    <scope>NUCLEOTIDE SEQUENCE [LARGE SCALE GENOMIC DNA]</scope>
    <source>
        <strain evidence="8">DSM 22608 / JCM 16073 / KCTC 15190 / YIT 12066</strain>
    </source>
</reference>
<comment type="similarity">
    <text evidence="2">Belongs to the nitroreductase family.</text>
</comment>
<keyword evidence="8" id="KW-1185">Reference proteome</keyword>
<name>E8LI25_SUCHY</name>
<evidence type="ECO:0000256" key="3">
    <source>
        <dbReference type="ARBA" id="ARBA00022630"/>
    </source>
</evidence>
<dbReference type="PANTHER" id="PTHR43673">
    <property type="entry name" value="NAD(P)H NITROREDUCTASE YDGI-RELATED"/>
    <property type="match status" value="1"/>
</dbReference>
<dbReference type="RefSeq" id="WP_009142563.1">
    <property type="nucleotide sequence ID" value="NZ_GL830951.1"/>
</dbReference>
<feature type="domain" description="Nitroreductase" evidence="6">
    <location>
        <begin position="62"/>
        <end position="145"/>
    </location>
</feature>
<comment type="caution">
    <text evidence="7">The sequence shown here is derived from an EMBL/GenBank/DDBJ whole genome shotgun (WGS) entry which is preliminary data.</text>
</comment>
<accession>E8LI25</accession>
<protein>
    <submittedName>
        <fullName evidence="7">Nitroreductase family protein</fullName>
    </submittedName>
</protein>
<organism evidence="7 8">
    <name type="scientific">Succinatimonas hippei (strain DSM 22608 / JCM 16073 / KCTC 15190 / YIT 12066)</name>
    <dbReference type="NCBI Taxonomy" id="762983"/>
    <lineage>
        <taxon>Bacteria</taxon>
        <taxon>Pseudomonadati</taxon>
        <taxon>Pseudomonadota</taxon>
        <taxon>Gammaproteobacteria</taxon>
        <taxon>Aeromonadales</taxon>
        <taxon>Succinivibrionaceae</taxon>
        <taxon>Succinatimonas</taxon>
    </lineage>
</organism>
<dbReference type="PANTHER" id="PTHR43673:SF2">
    <property type="entry name" value="NITROREDUCTASE"/>
    <property type="match status" value="1"/>
</dbReference>
<dbReference type="EMBL" id="AEVO01000013">
    <property type="protein sequence ID" value="EFY07846.1"/>
    <property type="molecule type" value="Genomic_DNA"/>
</dbReference>
<keyword evidence="5" id="KW-0560">Oxidoreductase</keyword>
<keyword evidence="4" id="KW-0288">FMN</keyword>
<proteinExistence type="inferred from homology"/>
<dbReference type="Gene3D" id="3.40.109.10">
    <property type="entry name" value="NADH Oxidase"/>
    <property type="match status" value="1"/>
</dbReference>
<evidence type="ECO:0000256" key="4">
    <source>
        <dbReference type="ARBA" id="ARBA00022643"/>
    </source>
</evidence>
<evidence type="ECO:0000259" key="6">
    <source>
        <dbReference type="Pfam" id="PF00881"/>
    </source>
</evidence>
<evidence type="ECO:0000256" key="5">
    <source>
        <dbReference type="ARBA" id="ARBA00023002"/>
    </source>
</evidence>
<comment type="cofactor">
    <cofactor evidence="1">
        <name>FMN</name>
        <dbReference type="ChEBI" id="CHEBI:58210"/>
    </cofactor>
</comment>
<evidence type="ECO:0000313" key="7">
    <source>
        <dbReference type="EMBL" id="EFY07846.1"/>
    </source>
</evidence>
<evidence type="ECO:0000256" key="1">
    <source>
        <dbReference type="ARBA" id="ARBA00001917"/>
    </source>
</evidence>
<dbReference type="STRING" id="762983.HMPREF9444_00340"/>
<gene>
    <name evidence="7" type="ORF">HMPREF9444_00340</name>
</gene>
<dbReference type="OrthoDB" id="9809288at2"/>